<name>A0A1M5NPE8_9BRAD</name>
<organism evidence="1 2">
    <name type="scientific">Bradyrhizobium erythrophlei</name>
    <dbReference type="NCBI Taxonomy" id="1437360"/>
    <lineage>
        <taxon>Bacteria</taxon>
        <taxon>Pseudomonadati</taxon>
        <taxon>Pseudomonadota</taxon>
        <taxon>Alphaproteobacteria</taxon>
        <taxon>Hyphomicrobiales</taxon>
        <taxon>Nitrobacteraceae</taxon>
        <taxon>Bradyrhizobium</taxon>
    </lineage>
</organism>
<proteinExistence type="predicted"/>
<accession>A0A1M5NPE8</accession>
<evidence type="ECO:0000313" key="1">
    <source>
        <dbReference type="EMBL" id="SHG91368.1"/>
    </source>
</evidence>
<dbReference type="Proteomes" id="UP000190675">
    <property type="component" value="Chromosome I"/>
</dbReference>
<sequence>MRRSESACGSVMYRVSPANLTYEALGARVAALARRLQAVGVGPETVRHALETPEFRLLTDIVAKVFLGWRTKILRPVGAAIEQ</sequence>
<evidence type="ECO:0000313" key="2">
    <source>
        <dbReference type="Proteomes" id="UP000190675"/>
    </source>
</evidence>
<reference evidence="1 2" key="1">
    <citation type="submission" date="2016-11" db="EMBL/GenBank/DDBJ databases">
        <authorList>
            <person name="Jaros S."/>
            <person name="Januszkiewicz K."/>
            <person name="Wedrychowicz H."/>
        </authorList>
    </citation>
    <scope>NUCLEOTIDE SEQUENCE [LARGE SCALE GENOMIC DNA]</scope>
    <source>
        <strain evidence="1 2">GAS242</strain>
    </source>
</reference>
<evidence type="ECO:0008006" key="3">
    <source>
        <dbReference type="Google" id="ProtNLM"/>
    </source>
</evidence>
<protein>
    <recommendedName>
        <fullName evidence="3">AMP-binding enzyme</fullName>
    </recommendedName>
</protein>
<gene>
    <name evidence="1" type="ORF">SAMN05444169_4774</name>
</gene>
<dbReference type="RefSeq" id="WP_154073375.1">
    <property type="nucleotide sequence ID" value="NZ_LT670818.1"/>
</dbReference>
<dbReference type="AlphaFoldDB" id="A0A1M5NPE8"/>
<dbReference type="EMBL" id="LT670818">
    <property type="protein sequence ID" value="SHG91368.1"/>
    <property type="molecule type" value="Genomic_DNA"/>
</dbReference>